<protein>
    <submittedName>
        <fullName evidence="2">Uncharacterized protein</fullName>
    </submittedName>
</protein>
<accession>A0ABV4UH20</accession>
<dbReference type="Proteomes" id="UP001574673">
    <property type="component" value="Unassembled WGS sequence"/>
</dbReference>
<evidence type="ECO:0000256" key="1">
    <source>
        <dbReference type="SAM" id="Phobius"/>
    </source>
</evidence>
<proteinExistence type="predicted"/>
<keyword evidence="1" id="KW-1133">Transmembrane helix</keyword>
<comment type="caution">
    <text evidence="2">The sequence shown here is derived from an EMBL/GenBank/DDBJ whole genome shotgun (WGS) entry which is preliminary data.</text>
</comment>
<dbReference type="RefSeq" id="WP_418891761.1">
    <property type="nucleotide sequence ID" value="NZ_JBEUWX010000002.1"/>
</dbReference>
<sequence>MKNFFYGFYWSGVWIGICFLAFAGRLFSPEAFLALFFIALVLSLPWNIFALLLGILLMMLIHPIGDFFLFLGGGEGGALGAMIGDSLIAIAIGLHINGMWFISYRKKRQQRRMEKEQEQEREQARRQA</sequence>
<feature type="transmembrane region" description="Helical" evidence="1">
    <location>
        <begin position="6"/>
        <end position="24"/>
    </location>
</feature>
<feature type="transmembrane region" description="Helical" evidence="1">
    <location>
        <begin position="31"/>
        <end position="61"/>
    </location>
</feature>
<dbReference type="EMBL" id="JBEUWX010000002">
    <property type="protein sequence ID" value="MFA9950724.1"/>
    <property type="molecule type" value="Genomic_DNA"/>
</dbReference>
<feature type="transmembrane region" description="Helical" evidence="1">
    <location>
        <begin position="81"/>
        <end position="102"/>
    </location>
</feature>
<keyword evidence="1" id="KW-0812">Transmembrane</keyword>
<keyword evidence="1" id="KW-0472">Membrane</keyword>
<reference evidence="3" key="1">
    <citation type="submission" date="2024-06" db="EMBL/GenBank/DDBJ databases">
        <title>Radixoralia hellwigii gen. nov., sp nov., isolated from a root canal in the human oral cavity.</title>
        <authorList>
            <person name="Bartsch S."/>
            <person name="Wittmer A."/>
            <person name="Schulz A.-K."/>
            <person name="Neumann-Schaal M."/>
            <person name="Wolf J."/>
            <person name="Gronow S."/>
            <person name="Tennert C."/>
            <person name="Haecker G."/>
            <person name="Cieplik F."/>
            <person name="Al-Ahmad A."/>
        </authorList>
    </citation>
    <scope>NUCLEOTIDE SEQUENCE [LARGE SCALE GENOMIC DNA]</scope>
    <source>
        <strain evidence="3">Wk13</strain>
    </source>
</reference>
<keyword evidence="3" id="KW-1185">Reference proteome</keyword>
<organism evidence="2 3">
    <name type="scientific">Dentiradicibacter hellwigii</name>
    <dbReference type="NCBI Taxonomy" id="3149053"/>
    <lineage>
        <taxon>Bacteria</taxon>
        <taxon>Pseudomonadati</taxon>
        <taxon>Pseudomonadota</taxon>
        <taxon>Betaproteobacteria</taxon>
        <taxon>Rhodocyclales</taxon>
        <taxon>Rhodocyclaceae</taxon>
        <taxon>Dentiradicibacter</taxon>
    </lineage>
</organism>
<gene>
    <name evidence="2" type="ORF">ABCS64_10410</name>
</gene>
<evidence type="ECO:0000313" key="2">
    <source>
        <dbReference type="EMBL" id="MFA9950724.1"/>
    </source>
</evidence>
<evidence type="ECO:0000313" key="3">
    <source>
        <dbReference type="Proteomes" id="UP001574673"/>
    </source>
</evidence>
<name>A0ABV4UH20_9RHOO</name>